<gene>
    <name evidence="3" type="primary">rpoC_4</name>
    <name evidence="4" type="synonym">rpoC_1</name>
    <name evidence="2" type="synonym">rpoC_6</name>
    <name evidence="2" type="ORF">g.33201</name>
    <name evidence="3" type="ORF">g.33203</name>
    <name evidence="4" type="ORF">g.33207</name>
</gene>
<name>A0A0A1WYK6_ZEUCU</name>
<reference evidence="3" key="1">
    <citation type="submission" date="2014-11" db="EMBL/GenBank/DDBJ databases">
        <authorList>
            <person name="Geib S."/>
        </authorList>
    </citation>
    <scope>NUCLEOTIDE SEQUENCE</scope>
</reference>
<evidence type="ECO:0000313" key="2">
    <source>
        <dbReference type="EMBL" id="JAD01564.1"/>
    </source>
</evidence>
<feature type="transmembrane region" description="Helical" evidence="1">
    <location>
        <begin position="6"/>
        <end position="25"/>
    </location>
</feature>
<organism evidence="3">
    <name type="scientific">Zeugodacus cucurbitae</name>
    <name type="common">Melon fruit fly</name>
    <name type="synonym">Bactrocera cucurbitae</name>
    <dbReference type="NCBI Taxonomy" id="28588"/>
    <lineage>
        <taxon>Eukaryota</taxon>
        <taxon>Metazoa</taxon>
        <taxon>Ecdysozoa</taxon>
        <taxon>Arthropoda</taxon>
        <taxon>Hexapoda</taxon>
        <taxon>Insecta</taxon>
        <taxon>Pterygota</taxon>
        <taxon>Neoptera</taxon>
        <taxon>Endopterygota</taxon>
        <taxon>Diptera</taxon>
        <taxon>Brachycera</taxon>
        <taxon>Muscomorpha</taxon>
        <taxon>Tephritoidea</taxon>
        <taxon>Tephritidae</taxon>
        <taxon>Zeugodacus</taxon>
        <taxon>Zeugodacus</taxon>
    </lineage>
</organism>
<keyword evidence="1" id="KW-0472">Membrane</keyword>
<sequence length="150" mass="16282">MEDLNICIVSLVIIVFLLFIIRILSLSIRNIILLRQLQYEARLRAQGSGNACTPPANGNCTDNVAPRCDNPPTYETAMANYIDAKQQLRQMEEGAVAGAMAMSASTTTIETCISDVGQSRTDLRPNTTEDVTATGSVVFNTTNETTKPPL</sequence>
<evidence type="ECO:0000313" key="3">
    <source>
        <dbReference type="EMBL" id="JAD03907.1"/>
    </source>
</evidence>
<keyword evidence="3" id="KW-0240">DNA-directed RNA polymerase</keyword>
<evidence type="ECO:0000313" key="4">
    <source>
        <dbReference type="EMBL" id="JAD07145.1"/>
    </source>
</evidence>
<evidence type="ECO:0000256" key="1">
    <source>
        <dbReference type="SAM" id="Phobius"/>
    </source>
</evidence>
<accession>A0A0A1WYK6</accession>
<dbReference type="EMBL" id="GBXI01012728">
    <property type="protein sequence ID" value="JAD01564.1"/>
    <property type="molecule type" value="Transcribed_RNA"/>
</dbReference>
<dbReference type="EMBL" id="GBXI01010385">
    <property type="protein sequence ID" value="JAD03907.1"/>
    <property type="molecule type" value="Transcribed_RNA"/>
</dbReference>
<keyword evidence="1" id="KW-0812">Transmembrane</keyword>
<keyword evidence="3" id="KW-0804">Transcription</keyword>
<proteinExistence type="predicted"/>
<dbReference type="AlphaFoldDB" id="A0A0A1WYK6"/>
<reference evidence="3" key="2">
    <citation type="journal article" date="2015" name="Gigascience">
        <title>Reconstructing a comprehensive transcriptome assembly of a white-pupal translocated strain of the pest fruit fly Bactrocera cucurbitae.</title>
        <authorList>
            <person name="Sim S.B."/>
            <person name="Calla B."/>
            <person name="Hall B."/>
            <person name="DeRego T."/>
            <person name="Geib S.M."/>
        </authorList>
    </citation>
    <scope>NUCLEOTIDE SEQUENCE</scope>
</reference>
<keyword evidence="1" id="KW-1133">Transmembrane helix</keyword>
<dbReference type="GO" id="GO:0000428">
    <property type="term" value="C:DNA-directed RNA polymerase complex"/>
    <property type="evidence" value="ECO:0007669"/>
    <property type="project" value="UniProtKB-KW"/>
</dbReference>
<dbReference type="EMBL" id="GBXI01007147">
    <property type="protein sequence ID" value="JAD07145.1"/>
    <property type="molecule type" value="Transcribed_RNA"/>
</dbReference>
<protein>
    <submittedName>
        <fullName evidence="3">DNA-directed RNA polymerase subunit beta</fullName>
    </submittedName>
</protein>